<name>A0A2D2DMT2_9BURK</name>
<evidence type="ECO:0000313" key="4">
    <source>
        <dbReference type="EMBL" id="ATQ76295.1"/>
    </source>
</evidence>
<protein>
    <recommendedName>
        <fullName evidence="3">YhaN AAA domain-containing protein</fullName>
    </recommendedName>
</protein>
<dbReference type="AlphaFoldDB" id="A0A2D2DMT2"/>
<keyword evidence="5" id="KW-1185">Reference proteome</keyword>
<feature type="coiled-coil region" evidence="1">
    <location>
        <begin position="481"/>
        <end position="515"/>
    </location>
</feature>
<dbReference type="KEGG" id="mass:CR152_18450"/>
<dbReference type="InterPro" id="IPR027417">
    <property type="entry name" value="P-loop_NTPase"/>
</dbReference>
<dbReference type="RefSeq" id="WP_099876926.1">
    <property type="nucleotide sequence ID" value="NZ_CP024608.1"/>
</dbReference>
<dbReference type="InterPro" id="IPR038734">
    <property type="entry name" value="YhaN_AAA"/>
</dbReference>
<feature type="coiled-coil region" evidence="1">
    <location>
        <begin position="819"/>
        <end position="863"/>
    </location>
</feature>
<dbReference type="PANTHER" id="PTHR41259:SF1">
    <property type="entry name" value="DOUBLE-STRAND BREAK REPAIR RAD50 ATPASE, PUTATIVE-RELATED"/>
    <property type="match status" value="1"/>
</dbReference>
<feature type="coiled-coil region" evidence="1">
    <location>
        <begin position="639"/>
        <end position="669"/>
    </location>
</feature>
<dbReference type="OrthoDB" id="9764467at2"/>
<gene>
    <name evidence="4" type="ORF">CR152_18450</name>
</gene>
<feature type="coiled-coil region" evidence="1">
    <location>
        <begin position="560"/>
        <end position="614"/>
    </location>
</feature>
<dbReference type="PANTHER" id="PTHR41259">
    <property type="entry name" value="DOUBLE-STRAND BREAK REPAIR RAD50 ATPASE, PUTATIVE-RELATED"/>
    <property type="match status" value="1"/>
</dbReference>
<dbReference type="Proteomes" id="UP000229897">
    <property type="component" value="Chromosome"/>
</dbReference>
<feature type="coiled-coil region" evidence="1">
    <location>
        <begin position="215"/>
        <end position="242"/>
    </location>
</feature>
<accession>A0A2D2DMT2</accession>
<reference evidence="4" key="1">
    <citation type="submission" date="2017-10" db="EMBL/GenBank/DDBJ databases">
        <title>Massilia psychrophilum sp. nov., a novel purple-pigmented bacterium isolated from Tianshan glacier, Xinjiang Municipality, China.</title>
        <authorList>
            <person name="Wang H."/>
        </authorList>
    </citation>
    <scope>NUCLEOTIDE SEQUENCE [LARGE SCALE GENOMIC DNA]</scope>
    <source>
        <strain evidence="4">B2</strain>
    </source>
</reference>
<dbReference type="EMBL" id="CP024608">
    <property type="protein sequence ID" value="ATQ76295.1"/>
    <property type="molecule type" value="Genomic_DNA"/>
</dbReference>
<dbReference type="SUPFAM" id="SSF52540">
    <property type="entry name" value="P-loop containing nucleoside triphosphate hydrolases"/>
    <property type="match status" value="1"/>
</dbReference>
<dbReference type="Gene3D" id="3.40.50.300">
    <property type="entry name" value="P-loop containing nucleotide triphosphate hydrolases"/>
    <property type="match status" value="2"/>
</dbReference>
<evidence type="ECO:0000313" key="5">
    <source>
        <dbReference type="Proteomes" id="UP000229897"/>
    </source>
</evidence>
<evidence type="ECO:0000256" key="1">
    <source>
        <dbReference type="SAM" id="Coils"/>
    </source>
</evidence>
<organism evidence="4 5">
    <name type="scientific">Massilia violaceinigra</name>
    <dbReference type="NCBI Taxonomy" id="2045208"/>
    <lineage>
        <taxon>Bacteria</taxon>
        <taxon>Pseudomonadati</taxon>
        <taxon>Pseudomonadota</taxon>
        <taxon>Betaproteobacteria</taxon>
        <taxon>Burkholderiales</taxon>
        <taxon>Oxalobacteraceae</taxon>
        <taxon>Telluria group</taxon>
        <taxon>Massilia</taxon>
    </lineage>
</organism>
<evidence type="ECO:0000259" key="3">
    <source>
        <dbReference type="Pfam" id="PF13514"/>
    </source>
</evidence>
<evidence type="ECO:0000256" key="2">
    <source>
        <dbReference type="SAM" id="MobiDB-lite"/>
    </source>
</evidence>
<sequence length="1151" mass="125432">MKLRELHLTAFGPFTDRKLDFGSAGQNVVFVHGPNEAGKSSTLRAISDLRFGIPQLSRDNFVHEHRNMLLGGVLVDRNGKSYHIMRRKGRTNTLQYADGSPVTPDVEALITCGLSKEDYEAMFGLDHDRLRNGGEALLAGHGEIGAALFEASAGVRSIPSVLERLDQSARTYFMPGARAKNGRINEALRSYGEHHAELKTAQIKPAWWAERFKEHQAAAKRLSELEVRHEEANRRQLRLSELRGVAPLIRTQDEAGAMLSELDDVPLLAENAATERAAAQAGLAAACQNAQAAQDAVQRLSTQLKALAPDHAALDAAARIERLAASAESFESLRNTIADAADQVAEARRLLDERAGAIVPGVAAHAVLAMAPAPAARARIEEVLGDFKVAQQRLHQHLESALPLEDDEEQAADALPAPALVSALHAVRDEARRKEVLMKRKEQLPADIRQLERQVAADVAALGLADEMALIKVRALLDSEIDAARSEFDMADSELAALRKQLAQLKTEHAGAAARCEQLLAAGAVPTMTQVRAARGQRDGHWAQVREANAGGNPAPGALLDSFEADVRDADRLVDELARDTERATQLQGSQDELARLAQQLADIEHERAATGQRSAAAQERWNATLAARGLPQLAPKALREWQSRLAEAREQSANLQSLTDELDMARATERALVDDLCDAISAVGVAAPANGSLATLWSLVGEIQNDIERRQHALSTALGKRTEREQHQRRFKAQQKTLEEQLAGAAAAVSSGVYGALHLDPQAGVAAAGARLLEFGRLGEAKAELDSVSARELRAQQAFERLLGQGHELAQALGDTPAADLRHYVEQLKARLAQARRIDSERALKQQALEEAQERQREQESLALRHEAVLERLCRAADVDSPEALPAAEAQSQRKRQAQAEADRVRRDLATASSRPVDELRALLRDYDAERMNDEQNQVSAELATLEEGLRSARQAEETARRALEAVDSADTAAVARELMERDAAGVRLAIAPWMRSRLAHALLDEALKRFRERAQGPMLLAASRYFQQMTDGLFVRLVSDDAGAKPVLLAQRDNGGQVRVEGLSEGTRDQLYLALRLAALEIRRDAGYDLPVVLDDVLMTSDDGRAALALRAIADFAKDHQVIVFTHHAHLLGVAERSVPAPMLQVVSL</sequence>
<feature type="region of interest" description="Disordered" evidence="2">
    <location>
        <begin position="885"/>
        <end position="914"/>
    </location>
</feature>
<feature type="domain" description="YhaN AAA" evidence="3">
    <location>
        <begin position="1"/>
        <end position="208"/>
    </location>
</feature>
<keyword evidence="1" id="KW-0175">Coiled coil</keyword>
<proteinExistence type="predicted"/>
<dbReference type="Pfam" id="PF13514">
    <property type="entry name" value="AAA_27"/>
    <property type="match status" value="1"/>
</dbReference>